<dbReference type="Pfam" id="PF04294">
    <property type="entry name" value="VanW"/>
    <property type="match status" value="1"/>
</dbReference>
<dbReference type="InterPro" id="IPR007391">
    <property type="entry name" value="Vancomycin_resist_VanW"/>
</dbReference>
<name>A0A7X2LY58_9BACI</name>
<feature type="compositionally biased region" description="Acidic residues" evidence="1">
    <location>
        <begin position="417"/>
        <end position="441"/>
    </location>
</feature>
<dbReference type="Proteomes" id="UP000448867">
    <property type="component" value="Unassembled WGS sequence"/>
</dbReference>
<organism evidence="2 3">
    <name type="scientific">Metabacillus lacus</name>
    <dbReference type="NCBI Taxonomy" id="1983721"/>
    <lineage>
        <taxon>Bacteria</taxon>
        <taxon>Bacillati</taxon>
        <taxon>Bacillota</taxon>
        <taxon>Bacilli</taxon>
        <taxon>Bacillales</taxon>
        <taxon>Bacillaceae</taxon>
        <taxon>Metabacillus</taxon>
    </lineage>
</organism>
<evidence type="ECO:0000313" key="2">
    <source>
        <dbReference type="EMBL" id="MRX71438.1"/>
    </source>
</evidence>
<evidence type="ECO:0000256" key="1">
    <source>
        <dbReference type="SAM" id="MobiDB-lite"/>
    </source>
</evidence>
<evidence type="ECO:0008006" key="4">
    <source>
        <dbReference type="Google" id="ProtNLM"/>
    </source>
</evidence>
<feature type="compositionally biased region" description="Acidic residues" evidence="1">
    <location>
        <begin position="390"/>
        <end position="408"/>
    </location>
</feature>
<dbReference type="EMBL" id="WKKI01000004">
    <property type="protein sequence ID" value="MRX71438.1"/>
    <property type="molecule type" value="Genomic_DNA"/>
</dbReference>
<reference evidence="2 3" key="1">
    <citation type="submission" date="2019-11" db="EMBL/GenBank/DDBJ databases">
        <title>Bacillus lacus genome.</title>
        <authorList>
            <person name="Allen C.J."/>
            <person name="Newman J.D."/>
        </authorList>
    </citation>
    <scope>NUCLEOTIDE SEQUENCE [LARGE SCALE GENOMIC DNA]</scope>
    <source>
        <strain evidence="2 3">KCTC 33946</strain>
    </source>
</reference>
<protein>
    <recommendedName>
        <fullName evidence="4">G5 domain-containing protein</fullName>
    </recommendedName>
</protein>
<dbReference type="OrthoDB" id="2691125at2"/>
<evidence type="ECO:0000313" key="3">
    <source>
        <dbReference type="Proteomes" id="UP000448867"/>
    </source>
</evidence>
<dbReference type="AlphaFoldDB" id="A0A7X2LY58"/>
<proteinExistence type="predicted"/>
<feature type="region of interest" description="Disordered" evidence="1">
    <location>
        <begin position="390"/>
        <end position="441"/>
    </location>
</feature>
<dbReference type="RefSeq" id="WP_154306559.1">
    <property type="nucleotide sequence ID" value="NZ_WKKI01000004.1"/>
</dbReference>
<gene>
    <name evidence="2" type="ORF">GJU40_04525</name>
</gene>
<comment type="caution">
    <text evidence="2">The sequence shown here is derived from an EMBL/GenBank/DDBJ whole genome shotgun (WGS) entry which is preliminary data.</text>
</comment>
<accession>A0A7X2LY58</accession>
<sequence>MKSSGAAAKLLVVLILSTGYLIAFSQVGAYAYSQMFKPLQFSAETLVGSADISGLTRSEAHREVASAVEKWESERNIILTDGETEAELEQGTVVFRIPESIEAAEDGGSSKVAAVLNNGKLDSLLKSLLGSGEELIDRDMLKSKITQHAEMLSPRIVFSLEDFVSNGLETAVAETVTAKVPDEEEMIQLLAHLNGLVLEPQQEVSLLDLTNGGAGYSKETLNHFSSALYRSVLYTPFEILERHISVEIPEYIEPGFEAAIIPGKMDLKIYNSTLSPYTASFELKGSELYATITGKPFLSEAKVVMVGQKTFQPRTIIRYDASLSEGAERLREGQAGTMMSLKRLLIYRNGAEKLLGNLEDFYPPKHHILYQALISPPEPEPEVLIEPEIEEETELSEDEIEVEVDDIQPIEALPESEVTEEPLSEEQEGEIEEREALEEQS</sequence>
<keyword evidence="3" id="KW-1185">Reference proteome</keyword>